<evidence type="ECO:0000259" key="2">
    <source>
        <dbReference type="Pfam" id="PF23572"/>
    </source>
</evidence>
<protein>
    <submittedName>
        <fullName evidence="3">GH3 auxin-responsive promoter family protein</fullName>
    </submittedName>
</protein>
<dbReference type="EMBL" id="JARJBC010000008">
    <property type="protein sequence ID" value="MDF3290649.1"/>
    <property type="molecule type" value="Genomic_DNA"/>
</dbReference>
<dbReference type="Pfam" id="PF03321">
    <property type="entry name" value="GH3"/>
    <property type="match status" value="1"/>
</dbReference>
<feature type="domain" description="GH3 middle" evidence="1">
    <location>
        <begin position="349"/>
        <end position="423"/>
    </location>
</feature>
<evidence type="ECO:0000259" key="1">
    <source>
        <dbReference type="Pfam" id="PF23571"/>
    </source>
</evidence>
<name>A0ABT5ZM24_9ACTN</name>
<gene>
    <name evidence="3" type="ORF">P3G67_15615</name>
</gene>
<dbReference type="InterPro" id="IPR055378">
    <property type="entry name" value="GH3_C"/>
</dbReference>
<dbReference type="InterPro" id="IPR055377">
    <property type="entry name" value="GH3_M"/>
</dbReference>
<reference evidence="3 4" key="1">
    <citation type="submission" date="2023-03" db="EMBL/GenBank/DDBJ databases">
        <title>Draft genome sequence of Streptomyces sp. RB6PN23 isolated from peat swamp forest in Thailand.</title>
        <authorList>
            <person name="Klaysubun C."/>
            <person name="Duangmal K."/>
        </authorList>
    </citation>
    <scope>NUCLEOTIDE SEQUENCE [LARGE SCALE GENOMIC DNA]</scope>
    <source>
        <strain evidence="3 4">RB6PN23</strain>
    </source>
</reference>
<dbReference type="PANTHER" id="PTHR31901">
    <property type="entry name" value="GH3 DOMAIN-CONTAINING PROTEIN"/>
    <property type="match status" value="1"/>
</dbReference>
<dbReference type="Pfam" id="PF23571">
    <property type="entry name" value="GH3_M"/>
    <property type="match status" value="1"/>
</dbReference>
<evidence type="ECO:0000313" key="3">
    <source>
        <dbReference type="EMBL" id="MDF3290649.1"/>
    </source>
</evidence>
<organism evidence="3 4">
    <name type="scientific">Streptomyces silvisoli</name>
    <dbReference type="NCBI Taxonomy" id="3034235"/>
    <lineage>
        <taxon>Bacteria</taxon>
        <taxon>Bacillati</taxon>
        <taxon>Actinomycetota</taxon>
        <taxon>Actinomycetes</taxon>
        <taxon>Kitasatosporales</taxon>
        <taxon>Streptomycetaceae</taxon>
        <taxon>Streptomyces</taxon>
    </lineage>
</organism>
<comment type="caution">
    <text evidence="3">The sequence shown here is derived from an EMBL/GenBank/DDBJ whole genome shotgun (WGS) entry which is preliminary data.</text>
</comment>
<dbReference type="Pfam" id="PF23572">
    <property type="entry name" value="GH3_C"/>
    <property type="match status" value="1"/>
</dbReference>
<sequence length="566" mass="62732">MAFPSSLPAPTRDAVGENFVARTLSALARQRELCRDPRPVAEGVLRDLLDQARGTAFGRDHELAKVTTAAQWRRAVPIRGYEALRPYVERQLAGEADILTRSAPYAFLTTSGSSGRPKYIPTTRHWRDRYRGRGLYAQWGLYFERIGEAHHAADRVLDLSWERTPVSRSRGGFPVYSISRRPAAVGAEDWVPPWYDAPWLRGDDEEEYADSLYRKLCLLAGSDVRMVVTLNPSKIVGLAEQLERRGAELVDDVAKGTVCGRSVPGTLPDPWLARTLERRLRRRPEGLRLSDLWPGLSLVVCWNSASAGLYRDWLEKVTPGIPKLPFSTTGTEGIVTIPVDGHPSAGPLAADQGLFEFVPYDEGDGGEPLAPWTQTLSPQELETGRSYRLVMSQANGLYRYDVGDVYTALGTVGALPRLEFVGRVGFGSSFTGEKLTEAHVYQAVREAHDRAWGNLPVFTCVPCWGTPPGYVLAVEWTAGLGRCERKGFAAAAEAALQRCNPEYAEKRRTERLRPLRVLPLAPGSFLAIAEAQRRRGAAAMQIKHHWLQRDGALLELIEELGLALPE</sequence>
<dbReference type="PANTHER" id="PTHR31901:SF9">
    <property type="entry name" value="GH3 DOMAIN-CONTAINING PROTEIN"/>
    <property type="match status" value="1"/>
</dbReference>
<accession>A0ABT5ZM24</accession>
<evidence type="ECO:0000313" key="4">
    <source>
        <dbReference type="Proteomes" id="UP001216579"/>
    </source>
</evidence>
<dbReference type="InterPro" id="IPR004993">
    <property type="entry name" value="GH3"/>
</dbReference>
<proteinExistence type="predicted"/>
<feature type="domain" description="GH3 C-terminal" evidence="2">
    <location>
        <begin position="439"/>
        <end position="550"/>
    </location>
</feature>
<dbReference type="RefSeq" id="WP_276094029.1">
    <property type="nucleotide sequence ID" value="NZ_JARJBC010000008.1"/>
</dbReference>
<keyword evidence="4" id="KW-1185">Reference proteome</keyword>
<dbReference type="Proteomes" id="UP001216579">
    <property type="component" value="Unassembled WGS sequence"/>
</dbReference>